<dbReference type="Proteomes" id="UP000887569">
    <property type="component" value="Unplaced"/>
</dbReference>
<evidence type="ECO:0000313" key="1">
    <source>
        <dbReference type="Proteomes" id="UP000887569"/>
    </source>
</evidence>
<organism evidence="1 2">
    <name type="scientific">Parascaris univalens</name>
    <name type="common">Nematode worm</name>
    <dbReference type="NCBI Taxonomy" id="6257"/>
    <lineage>
        <taxon>Eukaryota</taxon>
        <taxon>Metazoa</taxon>
        <taxon>Ecdysozoa</taxon>
        <taxon>Nematoda</taxon>
        <taxon>Chromadorea</taxon>
        <taxon>Rhabditida</taxon>
        <taxon>Spirurina</taxon>
        <taxon>Ascaridomorpha</taxon>
        <taxon>Ascaridoidea</taxon>
        <taxon>Ascarididae</taxon>
        <taxon>Parascaris</taxon>
    </lineage>
</organism>
<name>A0A915C578_PARUN</name>
<dbReference type="AlphaFoldDB" id="A0A915C578"/>
<dbReference type="WBParaSite" id="PgR090_g010_t01">
    <property type="protein sequence ID" value="PgR090_g010_t01"/>
    <property type="gene ID" value="PgR090_g010"/>
</dbReference>
<sequence>MIFYCLANDIGWKFSFRFQLPLNKDENIGNKKHCFLFRPANLELSNPFTKLLFCKS</sequence>
<proteinExistence type="predicted"/>
<accession>A0A915C578</accession>
<evidence type="ECO:0000313" key="2">
    <source>
        <dbReference type="WBParaSite" id="PgR090_g010_t01"/>
    </source>
</evidence>
<reference evidence="2" key="1">
    <citation type="submission" date="2022-11" db="UniProtKB">
        <authorList>
            <consortium name="WormBaseParasite"/>
        </authorList>
    </citation>
    <scope>IDENTIFICATION</scope>
</reference>
<keyword evidence="1" id="KW-1185">Reference proteome</keyword>
<protein>
    <submittedName>
        <fullName evidence="2">Uncharacterized protein</fullName>
    </submittedName>
</protein>